<dbReference type="GO" id="GO:0061665">
    <property type="term" value="F:SUMO ligase activity"/>
    <property type="evidence" value="ECO:0007669"/>
    <property type="project" value="TreeGrafter"/>
</dbReference>
<dbReference type="PROSITE" id="PS51466">
    <property type="entry name" value="PINIT"/>
    <property type="match status" value="1"/>
</dbReference>
<dbReference type="InterPro" id="IPR013083">
    <property type="entry name" value="Znf_RING/FYVE/PHD"/>
</dbReference>
<keyword evidence="6" id="KW-0833">Ubl conjugation pathway</keyword>
<feature type="compositionally biased region" description="Polar residues" evidence="9">
    <location>
        <begin position="431"/>
        <end position="441"/>
    </location>
</feature>
<evidence type="ECO:0008006" key="13">
    <source>
        <dbReference type="Google" id="ProtNLM"/>
    </source>
</evidence>
<keyword evidence="3" id="KW-0808">Transferase</keyword>
<reference evidence="12" key="1">
    <citation type="journal article" date="2016" name="Proc. Natl. Acad. Sci. U.S.A.">
        <title>Lipid metabolic changes in an early divergent fungus govern the establishment of a mutualistic symbiosis with endobacteria.</title>
        <authorList>
            <person name="Lastovetsky O.A."/>
            <person name="Gaspar M.L."/>
            <person name="Mondo S.J."/>
            <person name="LaButti K.M."/>
            <person name="Sandor L."/>
            <person name="Grigoriev I.V."/>
            <person name="Henry S.A."/>
            <person name="Pawlowska T.E."/>
        </authorList>
    </citation>
    <scope>NUCLEOTIDE SEQUENCE [LARGE SCALE GENOMIC DNA]</scope>
    <source>
        <strain evidence="12">ATCC 52814</strain>
    </source>
</reference>
<dbReference type="AlphaFoldDB" id="A0A1X0RIK8"/>
<evidence type="ECO:0000256" key="8">
    <source>
        <dbReference type="PROSITE-ProRule" id="PRU00452"/>
    </source>
</evidence>
<dbReference type="Proteomes" id="UP000242414">
    <property type="component" value="Unassembled WGS sequence"/>
</dbReference>
<evidence type="ECO:0000256" key="7">
    <source>
        <dbReference type="ARBA" id="ARBA00022833"/>
    </source>
</evidence>
<evidence type="ECO:0000256" key="2">
    <source>
        <dbReference type="ARBA" id="ARBA00005383"/>
    </source>
</evidence>
<dbReference type="GO" id="GO:0008270">
    <property type="term" value="F:zinc ion binding"/>
    <property type="evidence" value="ECO:0007669"/>
    <property type="project" value="UniProtKB-KW"/>
</dbReference>
<dbReference type="VEuPathDB" id="FungiDB:BCV72DRAFT_259213"/>
<dbReference type="Pfam" id="PF14324">
    <property type="entry name" value="PINIT"/>
    <property type="match status" value="1"/>
</dbReference>
<evidence type="ECO:0000256" key="1">
    <source>
        <dbReference type="ARBA" id="ARBA00004718"/>
    </source>
</evidence>
<comment type="similarity">
    <text evidence="2">Belongs to the PIAS family.</text>
</comment>
<sequence length="558" mass="63452">MDTDEQYRLIKNDLRNATVKELTDCMRSINATTHGQAKLILSGRKDEVVARLAHYIVNLIAGNKKNALAAVVDIVNANASRKVSWSFINDTIMLNHHRLEHRTIYRPTSISAPAIPVFEDNDQVRFKCSVFFEPMMKLTTLKLAPASQERKAKLFQFMLTPEQRDLLALTHEADDRPQYQIRFFCAKAGDLSAESFSKELLVEFPSICELRINGSIIGGSTLRGLRNRPGTVNPPDLTVMIKKHALNNVELVYINSESMYIAGIYMVKRTPISTLLEGMKQREIPKERVLKDIQDKQEEDDVVMESQTLSMKCPLAFTRIVTPIRSTHCNHLQCFDANTFLLMNEQTPTWSCPVCYKRIENCDDLVLDGYFMEILKNTPKHIDSVRVEPNGHITIVDEHPSMDEEDDSEQEIEHLKKEETVVELLDDDSDNNTSIPPNNHDNSNKRPRLNGEIDTEPPPQQQNTAKRIRQDVIDLTLSSDEEEESSSRHVDTTAATHPYQQEQMQQQQEEPLMTLHSIDPDQSFAISDILHPVTQYSVHDLLSSPSVRPPSPENASSL</sequence>
<dbReference type="EMBL" id="KV921854">
    <property type="protein sequence ID" value="ORE11839.1"/>
    <property type="molecule type" value="Genomic_DNA"/>
</dbReference>
<evidence type="ECO:0000256" key="3">
    <source>
        <dbReference type="ARBA" id="ARBA00022679"/>
    </source>
</evidence>
<feature type="region of interest" description="Disordered" evidence="9">
    <location>
        <begin position="427"/>
        <end position="469"/>
    </location>
</feature>
<evidence type="ECO:0000256" key="6">
    <source>
        <dbReference type="ARBA" id="ARBA00022786"/>
    </source>
</evidence>
<gene>
    <name evidence="12" type="ORF">BCV72DRAFT_259213</name>
</gene>
<evidence type="ECO:0000259" key="11">
    <source>
        <dbReference type="PROSITE" id="PS51466"/>
    </source>
</evidence>
<keyword evidence="5 8" id="KW-0863">Zinc-finger</keyword>
<feature type="domain" description="SP-RING-type" evidence="10">
    <location>
        <begin position="298"/>
        <end position="380"/>
    </location>
</feature>
<dbReference type="Gene3D" id="2.60.120.780">
    <property type="entry name" value="PINIT domain"/>
    <property type="match status" value="1"/>
</dbReference>
<dbReference type="UniPathway" id="UPA00886"/>
<evidence type="ECO:0000256" key="5">
    <source>
        <dbReference type="ARBA" id="ARBA00022771"/>
    </source>
</evidence>
<proteinExistence type="inferred from homology"/>
<feature type="domain" description="PINIT" evidence="11">
    <location>
        <begin position="109"/>
        <end position="270"/>
    </location>
</feature>
<comment type="pathway">
    <text evidence="1">Protein modification; protein sumoylation.</text>
</comment>
<protein>
    <recommendedName>
        <fullName evidence="13">Zf-MIZ-domain-containing protein</fullName>
    </recommendedName>
</protein>
<dbReference type="PANTHER" id="PTHR10782:SF4">
    <property type="entry name" value="TONALLI, ISOFORM E"/>
    <property type="match status" value="1"/>
</dbReference>
<accession>A0A1X0RIK8</accession>
<dbReference type="InterPro" id="IPR023321">
    <property type="entry name" value="PINIT"/>
</dbReference>
<dbReference type="InterPro" id="IPR038654">
    <property type="entry name" value="PINIT_sf"/>
</dbReference>
<organism evidence="12">
    <name type="scientific">Rhizopus microsporus var. microsporus</name>
    <dbReference type="NCBI Taxonomy" id="86635"/>
    <lineage>
        <taxon>Eukaryota</taxon>
        <taxon>Fungi</taxon>
        <taxon>Fungi incertae sedis</taxon>
        <taxon>Mucoromycota</taxon>
        <taxon>Mucoromycotina</taxon>
        <taxon>Mucoromycetes</taxon>
        <taxon>Mucorales</taxon>
        <taxon>Mucorineae</taxon>
        <taxon>Rhizopodaceae</taxon>
        <taxon>Rhizopus</taxon>
    </lineage>
</organism>
<dbReference type="PROSITE" id="PS51044">
    <property type="entry name" value="ZF_SP_RING"/>
    <property type="match status" value="1"/>
</dbReference>
<dbReference type="InterPro" id="IPR004181">
    <property type="entry name" value="Znf_MIZ"/>
</dbReference>
<evidence type="ECO:0000256" key="9">
    <source>
        <dbReference type="SAM" id="MobiDB-lite"/>
    </source>
</evidence>
<dbReference type="OrthoDB" id="28127at2759"/>
<evidence type="ECO:0000313" key="12">
    <source>
        <dbReference type="EMBL" id="ORE11839.1"/>
    </source>
</evidence>
<evidence type="ECO:0000256" key="4">
    <source>
        <dbReference type="ARBA" id="ARBA00022723"/>
    </source>
</evidence>
<dbReference type="Gene3D" id="3.30.40.10">
    <property type="entry name" value="Zinc/RING finger domain, C3HC4 (zinc finger)"/>
    <property type="match status" value="1"/>
</dbReference>
<dbReference type="PANTHER" id="PTHR10782">
    <property type="entry name" value="ZINC FINGER MIZ DOMAIN-CONTAINING PROTEIN"/>
    <property type="match status" value="1"/>
</dbReference>
<dbReference type="CDD" id="cd16792">
    <property type="entry name" value="SP-RING_Siz-like"/>
    <property type="match status" value="1"/>
</dbReference>
<keyword evidence="4" id="KW-0479">Metal-binding</keyword>
<dbReference type="GO" id="GO:0000785">
    <property type="term" value="C:chromatin"/>
    <property type="evidence" value="ECO:0007669"/>
    <property type="project" value="TreeGrafter"/>
</dbReference>
<dbReference type="GO" id="GO:0016925">
    <property type="term" value="P:protein sumoylation"/>
    <property type="evidence" value="ECO:0007669"/>
    <property type="project" value="UniProtKB-UniPathway"/>
</dbReference>
<dbReference type="Pfam" id="PF02891">
    <property type="entry name" value="zf-MIZ"/>
    <property type="match status" value="1"/>
</dbReference>
<name>A0A1X0RIK8_RHIZD</name>
<keyword evidence="7" id="KW-0862">Zinc</keyword>
<dbReference type="InterPro" id="IPR031141">
    <property type="entry name" value="SIZ1/2_SP-RING"/>
</dbReference>
<evidence type="ECO:0000259" key="10">
    <source>
        <dbReference type="PROSITE" id="PS51044"/>
    </source>
</evidence>